<dbReference type="InterPro" id="IPR036188">
    <property type="entry name" value="FAD/NAD-bd_sf"/>
</dbReference>
<dbReference type="InterPro" id="IPR000447">
    <property type="entry name" value="G3P_DH_FAD-dep"/>
</dbReference>
<dbReference type="GO" id="GO:0006071">
    <property type="term" value="P:glycerol metabolic process"/>
    <property type="evidence" value="ECO:0007669"/>
    <property type="project" value="UniProtKB-KW"/>
</dbReference>
<dbReference type="EMBL" id="NPDY01000027">
    <property type="protein sequence ID" value="PJZ68279.1"/>
    <property type="molecule type" value="Genomic_DNA"/>
</dbReference>
<keyword evidence="4" id="KW-0319">Glycerol metabolism</keyword>
<dbReference type="PANTHER" id="PTHR11985:SF35">
    <property type="entry name" value="ANAEROBIC GLYCEROL-3-PHOSPHATE DEHYDROGENASE SUBUNIT A"/>
    <property type="match status" value="1"/>
</dbReference>
<evidence type="ECO:0000313" key="10">
    <source>
        <dbReference type="EMBL" id="PJZ68279.1"/>
    </source>
</evidence>
<organism evidence="11 13">
    <name type="scientific">Leptospira perolatii</name>
    <dbReference type="NCBI Taxonomy" id="2023191"/>
    <lineage>
        <taxon>Bacteria</taxon>
        <taxon>Pseudomonadati</taxon>
        <taxon>Spirochaetota</taxon>
        <taxon>Spirochaetia</taxon>
        <taxon>Leptospirales</taxon>
        <taxon>Leptospiraceae</taxon>
        <taxon>Leptospira</taxon>
    </lineage>
</organism>
<keyword evidence="7" id="KW-0472">Membrane</keyword>
<evidence type="ECO:0000313" key="11">
    <source>
        <dbReference type="EMBL" id="PJZ73370.1"/>
    </source>
</evidence>
<evidence type="ECO:0000256" key="7">
    <source>
        <dbReference type="SAM" id="Phobius"/>
    </source>
</evidence>
<comment type="caution">
    <text evidence="11">The sequence shown here is derived from an EMBL/GenBank/DDBJ whole genome shotgun (WGS) entry which is preliminary data.</text>
</comment>
<gene>
    <name evidence="10" type="ORF">CH360_17030</name>
    <name evidence="11" type="ORF">CH373_10440</name>
</gene>
<proteinExistence type="inferred from homology"/>
<reference evidence="12 13" key="1">
    <citation type="submission" date="2017-07" db="EMBL/GenBank/DDBJ databases">
        <title>Leptospira spp. isolated from tropical soils.</title>
        <authorList>
            <person name="Thibeaux R."/>
            <person name="Iraola G."/>
            <person name="Ferres I."/>
            <person name="Bierque E."/>
            <person name="Girault D."/>
            <person name="Soupe-Gilbert M.-E."/>
            <person name="Picardeau M."/>
            <person name="Goarant C."/>
        </authorList>
    </citation>
    <scope>NUCLEOTIDE SEQUENCE [LARGE SCALE GENOMIC DNA]</scope>
    <source>
        <strain evidence="11 13">FH1-B-B1</strain>
        <strain evidence="10 12">FH1-B-C1</strain>
    </source>
</reference>
<accession>A0A2M9ZMQ7</accession>
<dbReference type="Pfam" id="PF01266">
    <property type="entry name" value="DAO"/>
    <property type="match status" value="1"/>
</dbReference>
<keyword evidence="7" id="KW-1133">Transmembrane helix</keyword>
<dbReference type="Proteomes" id="UP000231962">
    <property type="component" value="Unassembled WGS sequence"/>
</dbReference>
<evidence type="ECO:0000256" key="2">
    <source>
        <dbReference type="ARBA" id="ARBA00007330"/>
    </source>
</evidence>
<keyword evidence="6" id="KW-0560">Oxidoreductase</keyword>
<dbReference type="Gene3D" id="3.50.50.60">
    <property type="entry name" value="FAD/NAD(P)-binding domain"/>
    <property type="match status" value="1"/>
</dbReference>
<evidence type="ECO:0000259" key="9">
    <source>
        <dbReference type="Pfam" id="PF16901"/>
    </source>
</evidence>
<feature type="domain" description="FAD dependent oxidoreductase" evidence="8">
    <location>
        <begin position="24"/>
        <end position="399"/>
    </location>
</feature>
<dbReference type="Gene3D" id="3.30.9.10">
    <property type="entry name" value="D-Amino Acid Oxidase, subunit A, domain 2"/>
    <property type="match status" value="1"/>
</dbReference>
<evidence type="ECO:0000256" key="4">
    <source>
        <dbReference type="ARBA" id="ARBA00022798"/>
    </source>
</evidence>
<keyword evidence="5" id="KW-0274">FAD</keyword>
<dbReference type="InterPro" id="IPR038299">
    <property type="entry name" value="DAO_C_sf"/>
</dbReference>
<keyword evidence="7" id="KW-0812">Transmembrane</keyword>
<dbReference type="PRINTS" id="PR01001">
    <property type="entry name" value="FADG3PDH"/>
</dbReference>
<name>A0A2M9ZMQ7_9LEPT</name>
<dbReference type="PANTHER" id="PTHR11985">
    <property type="entry name" value="GLYCEROL-3-PHOSPHATE DEHYDROGENASE"/>
    <property type="match status" value="1"/>
</dbReference>
<comment type="similarity">
    <text evidence="2">Belongs to the FAD-dependent glycerol-3-phosphate dehydrogenase family.</text>
</comment>
<evidence type="ECO:0000313" key="13">
    <source>
        <dbReference type="Proteomes" id="UP000231990"/>
    </source>
</evidence>
<dbReference type="GO" id="GO:0046168">
    <property type="term" value="P:glycerol-3-phosphate catabolic process"/>
    <property type="evidence" value="ECO:0007669"/>
    <property type="project" value="TreeGrafter"/>
</dbReference>
<evidence type="ECO:0000259" key="8">
    <source>
        <dbReference type="Pfam" id="PF01266"/>
    </source>
</evidence>
<feature type="domain" description="Alpha-glycerophosphate oxidase C-terminal" evidence="9">
    <location>
        <begin position="412"/>
        <end position="535"/>
    </location>
</feature>
<dbReference type="InterPro" id="IPR006076">
    <property type="entry name" value="FAD-dep_OxRdtase"/>
</dbReference>
<evidence type="ECO:0000313" key="12">
    <source>
        <dbReference type="Proteomes" id="UP000231962"/>
    </source>
</evidence>
<evidence type="ECO:0000256" key="3">
    <source>
        <dbReference type="ARBA" id="ARBA00022630"/>
    </source>
</evidence>
<evidence type="ECO:0000256" key="1">
    <source>
        <dbReference type="ARBA" id="ARBA00001974"/>
    </source>
</evidence>
<dbReference type="SUPFAM" id="SSF51905">
    <property type="entry name" value="FAD/NAD(P)-binding domain"/>
    <property type="match status" value="1"/>
</dbReference>
<protein>
    <submittedName>
        <fullName evidence="11">Glycerol-3-phosphate dehydrogenase</fullName>
    </submittedName>
</protein>
<dbReference type="OrthoDB" id="9766796at2"/>
<evidence type="ECO:0000256" key="6">
    <source>
        <dbReference type="ARBA" id="ARBA00023002"/>
    </source>
</evidence>
<dbReference type="EMBL" id="NPDZ01000005">
    <property type="protein sequence ID" value="PJZ73370.1"/>
    <property type="molecule type" value="Genomic_DNA"/>
</dbReference>
<dbReference type="InterPro" id="IPR031656">
    <property type="entry name" value="DAO_C"/>
</dbReference>
<dbReference type="Proteomes" id="UP000231990">
    <property type="component" value="Unassembled WGS sequence"/>
</dbReference>
<keyword evidence="12" id="KW-1185">Reference proteome</keyword>
<feature type="transmembrane region" description="Helical" evidence="7">
    <location>
        <begin position="21"/>
        <end position="39"/>
    </location>
</feature>
<keyword evidence="3" id="KW-0285">Flavoprotein</keyword>
<evidence type="ECO:0000256" key="5">
    <source>
        <dbReference type="ARBA" id="ARBA00022827"/>
    </source>
</evidence>
<sequence>MVSTRASKKEVKNSGQIDSSIVYDTLIIGGGITGATLLWDCSLRGIRALLVEKNDFASGTSQATSKLIHGGLRYLKNAEFGLVRESLRERRVLAKISPHAVRTLPFLIPIYSRMEKLVLRAGMQMYEMFSFDRNQDITEDAWIPKFRFLSRSEAMLEAGPIPREGLLGCYQYYDYQNINPERHTCEFLLSAKRKGGVAKNYSELVAISKEKEIYQSIILDKRTGKKIPVFSRSVVNAAGPWADSIESLLGIAMEKNLVRSKGIHIVTRSFGISKALVLKKKDKTHMFVLPWRGKTIIGTTDTAFEESPDHFKVTKKDIQELIEEFNFAFGNTSISEKDVDYFYGGMRPLVEDPGEPGNTYNASRKNEIIDHKSMGFPGFYTALGGKYTTSRALAEKIADKICEYLPGDFGNCETEYLPLVSGEYSDLKSLCSGLTKKFHKLSGERIESVATRYGSLAYEFLAEAKPEEIPAVLSNGEKVWPSEIRIIAKNEWIEKASDFFFRRSGIGTTGMISDASLQLIFEQLSQSLGWNTSRRNLEKAEVLARYKMHT</sequence>
<dbReference type="Gene3D" id="1.10.8.870">
    <property type="entry name" value="Alpha-glycerophosphate oxidase, cap domain"/>
    <property type="match status" value="1"/>
</dbReference>
<dbReference type="RefSeq" id="WP_100715303.1">
    <property type="nucleotide sequence ID" value="NZ_NPDY01000027.1"/>
</dbReference>
<dbReference type="AlphaFoldDB" id="A0A2M9ZMQ7"/>
<dbReference type="GO" id="GO:0004368">
    <property type="term" value="F:glycerol-3-phosphate dehydrogenase (quinone) activity"/>
    <property type="evidence" value="ECO:0007669"/>
    <property type="project" value="InterPro"/>
</dbReference>
<comment type="cofactor">
    <cofactor evidence="1">
        <name>FAD</name>
        <dbReference type="ChEBI" id="CHEBI:57692"/>
    </cofactor>
</comment>
<dbReference type="Pfam" id="PF16901">
    <property type="entry name" value="DAO_C"/>
    <property type="match status" value="1"/>
</dbReference>